<dbReference type="EMBL" id="ADVG01000002">
    <property type="protein sequence ID" value="EFH85781.1"/>
    <property type="molecule type" value="Genomic_DNA"/>
</dbReference>
<name>D6TQD3_KTERA</name>
<proteinExistence type="predicted"/>
<accession>D6TQD3</accession>
<sequence length="52" mass="5863">MGTRANGVIGPRSHSSLNLTELTKCLHFHVLFLMTQRYAMTNSSGYIHNKDL</sequence>
<organism evidence="1 2">
    <name type="scientific">Ktedonobacter racemifer DSM 44963</name>
    <dbReference type="NCBI Taxonomy" id="485913"/>
    <lineage>
        <taxon>Bacteria</taxon>
        <taxon>Bacillati</taxon>
        <taxon>Chloroflexota</taxon>
        <taxon>Ktedonobacteria</taxon>
        <taxon>Ktedonobacterales</taxon>
        <taxon>Ktedonobacteraceae</taxon>
        <taxon>Ktedonobacter</taxon>
    </lineage>
</organism>
<reference evidence="1 2" key="1">
    <citation type="journal article" date="2011" name="Stand. Genomic Sci.">
        <title>Non-contiguous finished genome sequence and contextual data of the filamentous soil bacterium Ktedonobacter racemifer type strain (SOSP1-21).</title>
        <authorList>
            <person name="Chang Y.J."/>
            <person name="Land M."/>
            <person name="Hauser L."/>
            <person name="Chertkov O."/>
            <person name="Del Rio T.G."/>
            <person name="Nolan M."/>
            <person name="Copeland A."/>
            <person name="Tice H."/>
            <person name="Cheng J.F."/>
            <person name="Lucas S."/>
            <person name="Han C."/>
            <person name="Goodwin L."/>
            <person name="Pitluck S."/>
            <person name="Ivanova N."/>
            <person name="Ovchinikova G."/>
            <person name="Pati A."/>
            <person name="Chen A."/>
            <person name="Palaniappan K."/>
            <person name="Mavromatis K."/>
            <person name="Liolios K."/>
            <person name="Brettin T."/>
            <person name="Fiebig A."/>
            <person name="Rohde M."/>
            <person name="Abt B."/>
            <person name="Goker M."/>
            <person name="Detter J.C."/>
            <person name="Woyke T."/>
            <person name="Bristow J."/>
            <person name="Eisen J.A."/>
            <person name="Markowitz V."/>
            <person name="Hugenholtz P."/>
            <person name="Kyrpides N.C."/>
            <person name="Klenk H.P."/>
            <person name="Lapidus A."/>
        </authorList>
    </citation>
    <scope>NUCLEOTIDE SEQUENCE [LARGE SCALE GENOMIC DNA]</scope>
    <source>
        <strain evidence="2">DSM 44963</strain>
    </source>
</reference>
<keyword evidence="2" id="KW-1185">Reference proteome</keyword>
<evidence type="ECO:0000313" key="2">
    <source>
        <dbReference type="Proteomes" id="UP000004508"/>
    </source>
</evidence>
<evidence type="ECO:0000313" key="1">
    <source>
        <dbReference type="EMBL" id="EFH85781.1"/>
    </source>
</evidence>
<dbReference type="InParanoid" id="D6TQD3"/>
<dbReference type="AlphaFoldDB" id="D6TQD3"/>
<dbReference type="Proteomes" id="UP000004508">
    <property type="component" value="Unassembled WGS sequence"/>
</dbReference>
<dbReference type="STRING" id="485913.Krac_7020"/>
<comment type="caution">
    <text evidence="1">The sequence shown here is derived from an EMBL/GenBank/DDBJ whole genome shotgun (WGS) entry which is preliminary data.</text>
</comment>
<gene>
    <name evidence="1" type="ORF">Krac_7020</name>
</gene>
<protein>
    <submittedName>
        <fullName evidence="1">Uncharacterized protein</fullName>
    </submittedName>
</protein>